<comment type="caution">
    <text evidence="15">The sequence shown here is derived from an EMBL/GenBank/DDBJ whole genome shotgun (WGS) entry which is preliminary data.</text>
</comment>
<feature type="binding site" evidence="11">
    <location>
        <begin position="371"/>
        <end position="374"/>
    </location>
    <ligand>
        <name>substrate</name>
    </ligand>
</feature>
<evidence type="ECO:0000256" key="11">
    <source>
        <dbReference type="PIRSR" id="PIRSR001400-2"/>
    </source>
</evidence>
<dbReference type="PRINTS" id="PR00148">
    <property type="entry name" value="ENOLASE"/>
</dbReference>
<evidence type="ECO:0000256" key="8">
    <source>
        <dbReference type="ARBA" id="ARBA00023239"/>
    </source>
</evidence>
<dbReference type="PIRSF" id="PIRSF001400">
    <property type="entry name" value="Enolase"/>
    <property type="match status" value="1"/>
</dbReference>
<dbReference type="Gene3D" id="3.20.20.120">
    <property type="entry name" value="Enolase-like C-terminal domain"/>
    <property type="match status" value="1"/>
</dbReference>
<gene>
    <name evidence="9" type="primary">eno</name>
    <name evidence="15" type="ORF">A2478_04250</name>
</gene>
<comment type="pathway">
    <text evidence="1 9">Carbohydrate degradation; glycolysis; pyruvate from D-glyceraldehyde 3-phosphate: step 4/5.</text>
</comment>
<feature type="binding site" evidence="9 12">
    <location>
        <position position="319"/>
    </location>
    <ligand>
        <name>Mg(2+)</name>
        <dbReference type="ChEBI" id="CHEBI:18420"/>
    </ligand>
</feature>
<dbReference type="InterPro" id="IPR020810">
    <property type="entry name" value="Enolase_C"/>
</dbReference>
<feature type="binding site" evidence="11">
    <location>
        <position position="319"/>
    </location>
    <ligand>
        <name>substrate</name>
    </ligand>
</feature>
<evidence type="ECO:0000313" key="15">
    <source>
        <dbReference type="EMBL" id="OGF31672.1"/>
    </source>
</evidence>
<dbReference type="Pfam" id="PF03952">
    <property type="entry name" value="Enolase_N"/>
    <property type="match status" value="1"/>
</dbReference>
<dbReference type="InterPro" id="IPR020811">
    <property type="entry name" value="Enolase_N"/>
</dbReference>
<dbReference type="InterPro" id="IPR020809">
    <property type="entry name" value="Enolase_CS"/>
</dbReference>
<dbReference type="PANTHER" id="PTHR11902:SF1">
    <property type="entry name" value="ENOLASE"/>
    <property type="match status" value="1"/>
</dbReference>
<feature type="binding site" evidence="11">
    <location>
        <position position="292"/>
    </location>
    <ligand>
        <name>substrate</name>
    </ligand>
</feature>
<dbReference type="FunFam" id="3.30.390.10:FF:000001">
    <property type="entry name" value="Enolase"/>
    <property type="match status" value="1"/>
</dbReference>
<dbReference type="SUPFAM" id="SSF51604">
    <property type="entry name" value="Enolase C-terminal domain-like"/>
    <property type="match status" value="1"/>
</dbReference>
<comment type="similarity">
    <text evidence="2 9">Belongs to the enolase family.</text>
</comment>
<dbReference type="SMART" id="SM01192">
    <property type="entry name" value="Enolase_C"/>
    <property type="match status" value="1"/>
</dbReference>
<dbReference type="InterPro" id="IPR029017">
    <property type="entry name" value="Enolase-like_N"/>
</dbReference>
<dbReference type="HAMAP" id="MF_00318">
    <property type="entry name" value="Enolase"/>
    <property type="match status" value="1"/>
</dbReference>
<feature type="active site" description="Proton donor" evidence="9 10">
    <location>
        <position position="208"/>
    </location>
</feature>
<evidence type="ECO:0000256" key="9">
    <source>
        <dbReference type="HAMAP-Rule" id="MF_00318"/>
    </source>
</evidence>
<name>A0A1F5SYE0_9BACT</name>
<evidence type="ECO:0000256" key="4">
    <source>
        <dbReference type="ARBA" id="ARBA00017068"/>
    </source>
</evidence>
<keyword evidence="5 9" id="KW-0964">Secreted</keyword>
<dbReference type="AlphaFoldDB" id="A0A1F5SYE0"/>
<dbReference type="InterPro" id="IPR036849">
    <property type="entry name" value="Enolase-like_C_sf"/>
</dbReference>
<evidence type="ECO:0000259" key="14">
    <source>
        <dbReference type="SMART" id="SM01193"/>
    </source>
</evidence>
<keyword evidence="15" id="KW-0670">Pyruvate</keyword>
<feature type="active site" description="Proton acceptor" evidence="9 10">
    <location>
        <position position="344"/>
    </location>
</feature>
<comment type="function">
    <text evidence="9">Catalyzes the reversible conversion of 2-phosphoglycerate (2-PG) into phosphoenolpyruvate (PEP). It is essential for the degradation of carbohydrates via glycolysis.</text>
</comment>
<evidence type="ECO:0000259" key="13">
    <source>
        <dbReference type="SMART" id="SM01192"/>
    </source>
</evidence>
<evidence type="ECO:0000256" key="7">
    <source>
        <dbReference type="ARBA" id="ARBA00023152"/>
    </source>
</evidence>
<keyword evidence="9 12" id="KW-0479">Metal-binding</keyword>
<dbReference type="UniPathway" id="UPA00109">
    <property type="reaction ID" value="UER00187"/>
</dbReference>
<evidence type="ECO:0000256" key="12">
    <source>
        <dbReference type="PIRSR" id="PIRSR001400-3"/>
    </source>
</evidence>
<dbReference type="Pfam" id="PF00113">
    <property type="entry name" value="Enolase_C"/>
    <property type="match status" value="1"/>
</dbReference>
<keyword evidence="7 9" id="KW-0324">Glycolysis</keyword>
<dbReference type="GO" id="GO:0006096">
    <property type="term" value="P:glycolytic process"/>
    <property type="evidence" value="ECO:0007669"/>
    <property type="project" value="UniProtKB-UniRule"/>
</dbReference>
<evidence type="ECO:0000256" key="10">
    <source>
        <dbReference type="PIRSR" id="PIRSR001400-1"/>
    </source>
</evidence>
<keyword evidence="9" id="KW-0963">Cytoplasm</keyword>
<comment type="cofactor">
    <cofactor evidence="12">
        <name>Mg(2+)</name>
        <dbReference type="ChEBI" id="CHEBI:18420"/>
    </cofactor>
    <text evidence="12">Mg(2+) is required for catalysis and for stabilizing the dimer.</text>
</comment>
<evidence type="ECO:0000313" key="16">
    <source>
        <dbReference type="Proteomes" id="UP000179001"/>
    </source>
</evidence>
<dbReference type="PROSITE" id="PS00164">
    <property type="entry name" value="ENOLASE"/>
    <property type="match status" value="1"/>
</dbReference>
<feature type="binding site" evidence="11">
    <location>
        <position position="395"/>
    </location>
    <ligand>
        <name>substrate</name>
    </ligand>
</feature>
<feature type="binding site" evidence="9">
    <location>
        <position position="374"/>
    </location>
    <ligand>
        <name>(2R)-2-phosphoglycerate</name>
        <dbReference type="ChEBI" id="CHEBI:58289"/>
    </ligand>
</feature>
<organism evidence="15 16">
    <name type="scientific">Candidatus Falkowbacteria bacterium RIFOXYC2_FULL_36_12</name>
    <dbReference type="NCBI Taxonomy" id="1798002"/>
    <lineage>
        <taxon>Bacteria</taxon>
        <taxon>Candidatus Falkowiibacteriota</taxon>
    </lineage>
</organism>
<comment type="subcellular location">
    <subcellularLocation>
        <location evidence="9">Cytoplasm</location>
    </subcellularLocation>
    <subcellularLocation>
        <location evidence="9">Secreted</location>
    </subcellularLocation>
    <subcellularLocation>
        <location evidence="9">Cell surface</location>
    </subcellularLocation>
    <text evidence="9">Fractions of enolase are present in both the cytoplasm and on the cell surface.</text>
</comment>
<proteinExistence type="inferred from homology"/>
<evidence type="ECO:0000256" key="6">
    <source>
        <dbReference type="ARBA" id="ARBA00022842"/>
    </source>
</evidence>
<dbReference type="GO" id="GO:0005576">
    <property type="term" value="C:extracellular region"/>
    <property type="evidence" value="ECO:0007669"/>
    <property type="project" value="UniProtKB-SubCell"/>
</dbReference>
<dbReference type="STRING" id="1798002.A2478_04250"/>
<evidence type="ECO:0000256" key="2">
    <source>
        <dbReference type="ARBA" id="ARBA00009604"/>
    </source>
</evidence>
<dbReference type="CDD" id="cd03313">
    <property type="entry name" value="enolase"/>
    <property type="match status" value="1"/>
</dbReference>
<keyword evidence="6 9" id="KW-0460">Magnesium</keyword>
<dbReference type="GO" id="GO:0004634">
    <property type="term" value="F:phosphopyruvate hydratase activity"/>
    <property type="evidence" value="ECO:0007669"/>
    <property type="project" value="UniProtKB-UniRule"/>
</dbReference>
<dbReference type="EC" id="4.2.1.11" evidence="3 9"/>
<dbReference type="NCBIfam" id="TIGR01060">
    <property type="entry name" value="eno"/>
    <property type="match status" value="1"/>
</dbReference>
<feature type="binding site" evidence="11">
    <location>
        <position position="168"/>
    </location>
    <ligand>
        <name>substrate</name>
    </ligand>
</feature>
<reference evidence="15 16" key="1">
    <citation type="journal article" date="2016" name="Nat. Commun.">
        <title>Thousands of microbial genomes shed light on interconnected biogeochemical processes in an aquifer system.</title>
        <authorList>
            <person name="Anantharaman K."/>
            <person name="Brown C.T."/>
            <person name="Hug L.A."/>
            <person name="Sharon I."/>
            <person name="Castelle C.J."/>
            <person name="Probst A.J."/>
            <person name="Thomas B.C."/>
            <person name="Singh A."/>
            <person name="Wilkins M.J."/>
            <person name="Karaoz U."/>
            <person name="Brodie E.L."/>
            <person name="Williams K.H."/>
            <person name="Hubbard S.S."/>
            <person name="Banfield J.F."/>
        </authorList>
    </citation>
    <scope>NUCLEOTIDE SEQUENCE [LARGE SCALE GENOMIC DNA]</scope>
</reference>
<evidence type="ECO:0000256" key="1">
    <source>
        <dbReference type="ARBA" id="ARBA00005031"/>
    </source>
</evidence>
<dbReference type="GO" id="GO:0009986">
    <property type="term" value="C:cell surface"/>
    <property type="evidence" value="ECO:0007669"/>
    <property type="project" value="UniProtKB-SubCell"/>
</dbReference>
<feature type="binding site" evidence="9">
    <location>
        <position position="167"/>
    </location>
    <ligand>
        <name>(2R)-2-phosphoglycerate</name>
        <dbReference type="ChEBI" id="CHEBI:58289"/>
    </ligand>
</feature>
<feature type="binding site" evidence="11">
    <location>
        <position position="159"/>
    </location>
    <ligand>
        <name>substrate</name>
    </ligand>
</feature>
<dbReference type="EMBL" id="MFGJ01000007">
    <property type="protein sequence ID" value="OGF31672.1"/>
    <property type="molecule type" value="Genomic_DNA"/>
</dbReference>
<dbReference type="SFLD" id="SFLDF00002">
    <property type="entry name" value="enolase"/>
    <property type="match status" value="1"/>
</dbReference>
<dbReference type="Proteomes" id="UP000179001">
    <property type="component" value="Unassembled WGS sequence"/>
</dbReference>
<protein>
    <recommendedName>
        <fullName evidence="4 9">Enolase</fullName>
        <ecNumber evidence="3 9">4.2.1.11</ecNumber>
    </recommendedName>
    <alternativeName>
        <fullName evidence="9">2-phospho-D-glycerate hydro-lyase</fullName>
    </alternativeName>
    <alternativeName>
        <fullName evidence="9">2-phosphoglycerate dehydratase</fullName>
    </alternativeName>
</protein>
<evidence type="ECO:0000256" key="5">
    <source>
        <dbReference type="ARBA" id="ARBA00022525"/>
    </source>
</evidence>
<dbReference type="SFLD" id="SFLDG00178">
    <property type="entry name" value="enolase"/>
    <property type="match status" value="1"/>
</dbReference>
<dbReference type="GO" id="GO:0000015">
    <property type="term" value="C:phosphopyruvate hydratase complex"/>
    <property type="evidence" value="ECO:0007669"/>
    <property type="project" value="InterPro"/>
</dbReference>
<accession>A0A1F5SYE0</accession>
<feature type="domain" description="Enolase N-terminal" evidence="14">
    <location>
        <begin position="3"/>
        <end position="133"/>
    </location>
</feature>
<dbReference type="SUPFAM" id="SSF54826">
    <property type="entry name" value="Enolase N-terminal domain-like"/>
    <property type="match status" value="1"/>
</dbReference>
<dbReference type="GO" id="GO:0000287">
    <property type="term" value="F:magnesium ion binding"/>
    <property type="evidence" value="ECO:0007669"/>
    <property type="project" value="UniProtKB-UniRule"/>
</dbReference>
<feature type="binding site" evidence="9 12">
    <location>
        <position position="292"/>
    </location>
    <ligand>
        <name>Mg(2+)</name>
        <dbReference type="ChEBI" id="CHEBI:18420"/>
    </ligand>
</feature>
<feature type="binding site" evidence="9">
    <location>
        <position position="344"/>
    </location>
    <ligand>
        <name>(2R)-2-phosphoglycerate</name>
        <dbReference type="ChEBI" id="CHEBI:58289"/>
    </ligand>
</feature>
<dbReference type="PANTHER" id="PTHR11902">
    <property type="entry name" value="ENOLASE"/>
    <property type="match status" value="1"/>
</dbReference>
<dbReference type="SMART" id="SM01193">
    <property type="entry name" value="Enolase_N"/>
    <property type="match status" value="1"/>
</dbReference>
<dbReference type="InterPro" id="IPR000941">
    <property type="entry name" value="Enolase"/>
</dbReference>
<dbReference type="Gene3D" id="3.30.390.10">
    <property type="entry name" value="Enolase-like, N-terminal domain"/>
    <property type="match status" value="1"/>
</dbReference>
<comment type="catalytic activity">
    <reaction evidence="9">
        <text>(2R)-2-phosphoglycerate = phosphoenolpyruvate + H2O</text>
        <dbReference type="Rhea" id="RHEA:10164"/>
        <dbReference type="ChEBI" id="CHEBI:15377"/>
        <dbReference type="ChEBI" id="CHEBI:58289"/>
        <dbReference type="ChEBI" id="CHEBI:58702"/>
        <dbReference type="EC" id="4.2.1.11"/>
    </reaction>
</comment>
<evidence type="ECO:0000256" key="3">
    <source>
        <dbReference type="ARBA" id="ARBA00012058"/>
    </source>
</evidence>
<feature type="binding site" evidence="9">
    <location>
        <position position="395"/>
    </location>
    <ligand>
        <name>(2R)-2-phosphoglycerate</name>
        <dbReference type="ChEBI" id="CHEBI:58289"/>
    </ligand>
</feature>
<comment type="cofactor">
    <cofactor evidence="9">
        <name>Mg(2+)</name>
        <dbReference type="ChEBI" id="CHEBI:18420"/>
    </cofactor>
    <text evidence="9">Binds a second Mg(2+) ion via substrate during catalysis.</text>
</comment>
<feature type="binding site" evidence="9">
    <location>
        <position position="373"/>
    </location>
    <ligand>
        <name>(2R)-2-phosphoglycerate</name>
        <dbReference type="ChEBI" id="CHEBI:58289"/>
    </ligand>
</feature>
<keyword evidence="8 9" id="KW-0456">Lyase</keyword>
<sequence length="420" mass="46754">MKIRKITAREILDSRGNPTVEATVELTNKVIAKASVPSGASTGIHEALELRDGDKKRYLGRGVLKAVNNIEKKIAPALKGMTITNQAKIDSTMIKLDGTDNKRKLGANAILAVSLACARAGSLAKKKPLYRYIRETFKLKEKGWRMPIPTMNILNGGKHADNSLTIQEFMVVPKASTIARSIQIGAEVFHHLKTLLKQAGFHTLVGDEGGFAPNLRSNEQALQFIVEAIKKAGYKPGKDAFLAMDLALSEYFDPKTKEYSLNDKKGKKFISADEVIKILEQWLNKYPIISIEDPLHEDDWINWNKLTNYLGQQVTLVGDDLFVTNSSRLYHGIENYVANAILIKLNQIGSLSETIETIYLAKANNYKVSVSHRSGETCDTFIADLAVAVNSDFIKTGSLSRSERVSKYNRLMEIERELNK</sequence>
<feature type="binding site" evidence="9 12">
    <location>
        <position position="245"/>
    </location>
    <ligand>
        <name>Mg(2+)</name>
        <dbReference type="ChEBI" id="CHEBI:18420"/>
    </ligand>
</feature>
<feature type="domain" description="Enolase C-terminal TIM barrel" evidence="13">
    <location>
        <begin position="143"/>
        <end position="420"/>
    </location>
</feature>
<dbReference type="SFLD" id="SFLDS00001">
    <property type="entry name" value="Enolase"/>
    <property type="match status" value="1"/>
</dbReference>